<dbReference type="InterPro" id="IPR006693">
    <property type="entry name" value="AB_hydrolase_lipase"/>
</dbReference>
<reference evidence="2" key="1">
    <citation type="submission" date="2014-08" db="EMBL/GenBank/DDBJ databases">
        <authorList>
            <person name="Murali S."/>
            <person name="Richards S."/>
            <person name="Bandaranaike D."/>
            <person name="Bellair M."/>
            <person name="Blankenburg K."/>
            <person name="Chao H."/>
            <person name="Dinh H."/>
            <person name="Doddapaneni H."/>
            <person name="Dugan-Rocha S."/>
            <person name="Elkadiri S."/>
            <person name="Gnanaolivu R."/>
            <person name="Hughes D."/>
            <person name="Lee S."/>
            <person name="Li M."/>
            <person name="Ming W."/>
            <person name="Munidasa M."/>
            <person name="Muniz J."/>
            <person name="Nguyen L."/>
            <person name="Osuji N."/>
            <person name="Pu L.-L."/>
            <person name="Puazo M."/>
            <person name="Skinner E."/>
            <person name="Qu C."/>
            <person name="Quiroz J."/>
            <person name="Raj R."/>
            <person name="Weissenberger G."/>
            <person name="Xin Y."/>
            <person name="Zou X."/>
            <person name="Han Y."/>
            <person name="Worley K."/>
            <person name="Muzny D."/>
            <person name="Gibbs R."/>
        </authorList>
    </citation>
    <scope>NUCLEOTIDE SEQUENCE</scope>
    <source>
        <strain evidence="2">HAZT.00-mixed</strain>
        <tissue evidence="2">Whole organism</tissue>
    </source>
</reference>
<name>A0A6A0H9N3_HYAAZ</name>
<dbReference type="SUPFAM" id="SSF53474">
    <property type="entry name" value="alpha/beta-Hydrolases"/>
    <property type="match status" value="1"/>
</dbReference>
<comment type="caution">
    <text evidence="2">The sequence shown here is derived from an EMBL/GenBank/DDBJ whole genome shotgun (WGS) entry which is preliminary data.</text>
</comment>
<reference evidence="2" key="3">
    <citation type="submission" date="2019-06" db="EMBL/GenBank/DDBJ databases">
        <authorList>
            <person name="Poynton C."/>
            <person name="Hasenbein S."/>
            <person name="Benoit J.B."/>
            <person name="Sepulveda M.S."/>
            <person name="Poelchau M.F."/>
            <person name="Murali S.C."/>
            <person name="Chen S."/>
            <person name="Glastad K.M."/>
            <person name="Werren J.H."/>
            <person name="Vineis J.H."/>
            <person name="Bowen J.L."/>
            <person name="Friedrich M."/>
            <person name="Jones J."/>
            <person name="Robertson H.M."/>
            <person name="Feyereisen R."/>
            <person name="Mechler-Hickson A."/>
            <person name="Mathers N."/>
            <person name="Lee C.E."/>
            <person name="Colbourne J.K."/>
            <person name="Biales A."/>
            <person name="Johnston J.S."/>
            <person name="Wellborn G.A."/>
            <person name="Rosendale A.J."/>
            <person name="Cridge A.G."/>
            <person name="Munoz-Torres M.C."/>
            <person name="Bain P.A."/>
            <person name="Manny A.R."/>
            <person name="Major K.M."/>
            <person name="Lambert F.N."/>
            <person name="Vulpe C.D."/>
            <person name="Tuck P."/>
            <person name="Blalock B.J."/>
            <person name="Lin Y.-Y."/>
            <person name="Smith M.E."/>
            <person name="Ochoa-Acuna H."/>
            <person name="Chen M.-J.M."/>
            <person name="Childers C.P."/>
            <person name="Qu J."/>
            <person name="Dugan S."/>
            <person name="Lee S.L."/>
            <person name="Chao H."/>
            <person name="Dinh H."/>
            <person name="Han Y."/>
            <person name="Doddapaneni H."/>
            <person name="Worley K.C."/>
            <person name="Muzny D.M."/>
            <person name="Gibbs R.A."/>
            <person name="Richards S."/>
        </authorList>
    </citation>
    <scope>NUCLEOTIDE SEQUENCE</scope>
    <source>
        <strain evidence="2">HAZT.00-mixed</strain>
        <tissue evidence="2">Whole organism</tissue>
    </source>
</reference>
<evidence type="ECO:0000313" key="2">
    <source>
        <dbReference type="EMBL" id="KAA0202466.1"/>
    </source>
</evidence>
<gene>
    <name evidence="2" type="ORF">HAZT_HAZT001827</name>
</gene>
<dbReference type="InterPro" id="IPR029058">
    <property type="entry name" value="AB_hydrolase_fold"/>
</dbReference>
<dbReference type="PANTHER" id="PTHR11005">
    <property type="entry name" value="LYSOSOMAL ACID LIPASE-RELATED"/>
    <property type="match status" value="1"/>
</dbReference>
<reference evidence="2" key="2">
    <citation type="journal article" date="2018" name="Environ. Sci. Technol.">
        <title>The Toxicogenome of Hyalella azteca: A Model for Sediment Ecotoxicology and Evolutionary Toxicology.</title>
        <authorList>
            <person name="Poynton H.C."/>
            <person name="Hasenbein S."/>
            <person name="Benoit J.B."/>
            <person name="Sepulveda M.S."/>
            <person name="Poelchau M.F."/>
            <person name="Hughes D.S.T."/>
            <person name="Murali S.C."/>
            <person name="Chen S."/>
            <person name="Glastad K.M."/>
            <person name="Goodisman M.A.D."/>
            <person name="Werren J.H."/>
            <person name="Vineis J.H."/>
            <person name="Bowen J.L."/>
            <person name="Friedrich M."/>
            <person name="Jones J."/>
            <person name="Robertson H.M."/>
            <person name="Feyereisen R."/>
            <person name="Mechler-Hickson A."/>
            <person name="Mathers N."/>
            <person name="Lee C.E."/>
            <person name="Colbourne J.K."/>
            <person name="Biales A."/>
            <person name="Johnston J.S."/>
            <person name="Wellborn G.A."/>
            <person name="Rosendale A.J."/>
            <person name="Cridge A.G."/>
            <person name="Munoz-Torres M.C."/>
            <person name="Bain P.A."/>
            <person name="Manny A.R."/>
            <person name="Major K.M."/>
            <person name="Lambert F.N."/>
            <person name="Vulpe C.D."/>
            <person name="Tuck P."/>
            <person name="Blalock B.J."/>
            <person name="Lin Y.Y."/>
            <person name="Smith M.E."/>
            <person name="Ochoa-Acuna H."/>
            <person name="Chen M.M."/>
            <person name="Childers C.P."/>
            <person name="Qu J."/>
            <person name="Dugan S."/>
            <person name="Lee S.L."/>
            <person name="Chao H."/>
            <person name="Dinh H."/>
            <person name="Han Y."/>
            <person name="Doddapaneni H."/>
            <person name="Worley K.C."/>
            <person name="Muzny D.M."/>
            <person name="Gibbs R.A."/>
            <person name="Richards S."/>
        </authorList>
    </citation>
    <scope>NUCLEOTIDE SEQUENCE</scope>
    <source>
        <strain evidence="2">HAZT.00-mixed</strain>
        <tissue evidence="2">Whole organism</tissue>
    </source>
</reference>
<sequence length="156" mass="16488">MYKMYKFTSAQAQLARSRGYGASTHHVTTKDGYIIALHRLLPPPNSSRGPPARTAGAVLMMSSTAGSSSDFIINEPHESLGAQLARSRGYGASTHHVTTKDGYIIALHRLLPPPNSSRGPPARTAGAVLMMSSTAGSSSDFIINEPHESLGVALES</sequence>
<organism evidence="2">
    <name type="scientific">Hyalella azteca</name>
    <name type="common">Amphipod</name>
    <dbReference type="NCBI Taxonomy" id="294128"/>
    <lineage>
        <taxon>Eukaryota</taxon>
        <taxon>Metazoa</taxon>
        <taxon>Ecdysozoa</taxon>
        <taxon>Arthropoda</taxon>
        <taxon>Crustacea</taxon>
        <taxon>Multicrustacea</taxon>
        <taxon>Malacostraca</taxon>
        <taxon>Eumalacostraca</taxon>
        <taxon>Peracarida</taxon>
        <taxon>Amphipoda</taxon>
        <taxon>Senticaudata</taxon>
        <taxon>Talitrida</taxon>
        <taxon>Talitroidea</taxon>
        <taxon>Hyalellidae</taxon>
        <taxon>Hyalella</taxon>
    </lineage>
</organism>
<feature type="domain" description="Partial AB-hydrolase lipase" evidence="1">
    <location>
        <begin position="12"/>
        <end position="74"/>
    </location>
</feature>
<feature type="domain" description="Partial AB-hydrolase lipase" evidence="1">
    <location>
        <begin position="83"/>
        <end position="144"/>
    </location>
</feature>
<dbReference type="GO" id="GO:0006629">
    <property type="term" value="P:lipid metabolic process"/>
    <property type="evidence" value="ECO:0007669"/>
    <property type="project" value="InterPro"/>
</dbReference>
<dbReference type="Proteomes" id="UP000711488">
    <property type="component" value="Unassembled WGS sequence"/>
</dbReference>
<evidence type="ECO:0000259" key="1">
    <source>
        <dbReference type="Pfam" id="PF04083"/>
    </source>
</evidence>
<dbReference type="EMBL" id="JQDR03003554">
    <property type="protein sequence ID" value="KAA0202466.1"/>
    <property type="molecule type" value="Genomic_DNA"/>
</dbReference>
<accession>A0A6A0H9N3</accession>
<dbReference type="AlphaFoldDB" id="A0A6A0H9N3"/>
<dbReference type="Gene3D" id="3.40.50.1820">
    <property type="entry name" value="alpha/beta hydrolase"/>
    <property type="match status" value="2"/>
</dbReference>
<protein>
    <recommendedName>
        <fullName evidence="1">Partial AB-hydrolase lipase domain-containing protein</fullName>
    </recommendedName>
</protein>
<proteinExistence type="predicted"/>
<dbReference type="Pfam" id="PF04083">
    <property type="entry name" value="Abhydro_lipase"/>
    <property type="match status" value="2"/>
</dbReference>